<dbReference type="AlphaFoldDB" id="S8CEA2"/>
<feature type="domain" description="Calmodulin-binding" evidence="2">
    <location>
        <begin position="358"/>
        <end position="459"/>
    </location>
</feature>
<dbReference type="GO" id="GO:0005516">
    <property type="term" value="F:calmodulin binding"/>
    <property type="evidence" value="ECO:0007669"/>
    <property type="project" value="InterPro"/>
</dbReference>
<feature type="region of interest" description="Disordered" evidence="1">
    <location>
        <begin position="1"/>
        <end position="22"/>
    </location>
</feature>
<dbReference type="SMART" id="SM01054">
    <property type="entry name" value="CaM_binding"/>
    <property type="match status" value="2"/>
</dbReference>
<dbReference type="PANTHER" id="PTHR33923:SF3">
    <property type="entry name" value="CALMODULIN BINDING PROTEIN PICBP"/>
    <property type="match status" value="1"/>
</dbReference>
<name>S8CEA2_9LAMI</name>
<comment type="caution">
    <text evidence="3">The sequence shown here is derived from an EMBL/GenBank/DDBJ whole genome shotgun (WGS) entry which is preliminary data.</text>
</comment>
<keyword evidence="4" id="KW-1185">Reference proteome</keyword>
<feature type="region of interest" description="Disordered" evidence="1">
    <location>
        <begin position="93"/>
        <end position="112"/>
    </location>
</feature>
<sequence length="463" mass="52194">MSSKNSLVSSNSELQTANSVDLSKQKPVSLWNTIYQHMSSSSADESPESDFETSNESKAQDMEVKKVAVRMVRDAIEKILLPEVQDVTNNHSNEAEAKKEESHVAAETREKTAPKNWSNLKKWILLQRFTRELEKVRKFNLKASQESEPEKIIALKQTTDGKKNSEEWMLDYALRQAVNQLAPTQKRKVALLVQAFEMVVPPSSNEKSELDHSHHSTRIEESVAVDESKQEVNFLEVETEKFDESIAVDGNVKEADEEDAVPGPVNLEPIQLSEDAVENHQGEPDPTTAGQKTEEEEEEGSNHLEMWHMIYQHVVTSLAEKIGSKLLDNVEESESSKLGGGLTKSAVVHLIKVTVDEILLSKTDSESATTTPKAERPKSKNWAKLKKLLLVRRSIKALEAAKKNETSKQQRRDISRGDERKKAEEWMLDYAVQHIVNKLTPARKQRVSLLVEAFEAVVPFPEI</sequence>
<feature type="compositionally biased region" description="Low complexity" evidence="1">
    <location>
        <begin position="1"/>
        <end position="12"/>
    </location>
</feature>
<dbReference type="InterPro" id="IPR012417">
    <property type="entry name" value="CaM-bd_dom_pln"/>
</dbReference>
<feature type="domain" description="Calmodulin-binding" evidence="2">
    <location>
        <begin position="93"/>
        <end position="201"/>
    </location>
</feature>
<dbReference type="Proteomes" id="UP000015453">
    <property type="component" value="Unassembled WGS sequence"/>
</dbReference>
<evidence type="ECO:0000259" key="2">
    <source>
        <dbReference type="SMART" id="SM01054"/>
    </source>
</evidence>
<evidence type="ECO:0000313" key="4">
    <source>
        <dbReference type="Proteomes" id="UP000015453"/>
    </source>
</evidence>
<feature type="compositionally biased region" description="Basic and acidic residues" evidence="1">
    <location>
        <begin position="206"/>
        <end position="225"/>
    </location>
</feature>
<organism evidence="3 4">
    <name type="scientific">Genlisea aurea</name>
    <dbReference type="NCBI Taxonomy" id="192259"/>
    <lineage>
        <taxon>Eukaryota</taxon>
        <taxon>Viridiplantae</taxon>
        <taxon>Streptophyta</taxon>
        <taxon>Embryophyta</taxon>
        <taxon>Tracheophyta</taxon>
        <taxon>Spermatophyta</taxon>
        <taxon>Magnoliopsida</taxon>
        <taxon>eudicotyledons</taxon>
        <taxon>Gunneridae</taxon>
        <taxon>Pentapetalae</taxon>
        <taxon>asterids</taxon>
        <taxon>lamiids</taxon>
        <taxon>Lamiales</taxon>
        <taxon>Lentibulariaceae</taxon>
        <taxon>Genlisea</taxon>
    </lineage>
</organism>
<feature type="region of interest" description="Disordered" evidence="1">
    <location>
        <begin position="274"/>
        <end position="301"/>
    </location>
</feature>
<feature type="compositionally biased region" description="Polar residues" evidence="1">
    <location>
        <begin position="13"/>
        <end position="22"/>
    </location>
</feature>
<dbReference type="EMBL" id="AUSU01004381">
    <property type="protein sequence ID" value="EPS65180.1"/>
    <property type="molecule type" value="Genomic_DNA"/>
</dbReference>
<gene>
    <name evidence="3" type="ORF">M569_09601</name>
</gene>
<accession>S8CEA2</accession>
<dbReference type="OrthoDB" id="1096728at2759"/>
<protein>
    <recommendedName>
        <fullName evidence="2">Calmodulin-binding domain-containing protein</fullName>
    </recommendedName>
</protein>
<reference evidence="3 4" key="1">
    <citation type="journal article" date="2013" name="BMC Genomics">
        <title>The miniature genome of a carnivorous plant Genlisea aurea contains a low number of genes and short non-coding sequences.</title>
        <authorList>
            <person name="Leushkin E.V."/>
            <person name="Sutormin R.A."/>
            <person name="Nabieva E.R."/>
            <person name="Penin A.A."/>
            <person name="Kondrashov A.S."/>
            <person name="Logacheva M.D."/>
        </authorList>
    </citation>
    <scope>NUCLEOTIDE SEQUENCE [LARGE SCALE GENOMIC DNA]</scope>
</reference>
<feature type="region of interest" description="Disordered" evidence="1">
    <location>
        <begin position="38"/>
        <end position="62"/>
    </location>
</feature>
<feature type="region of interest" description="Disordered" evidence="1">
    <location>
        <begin position="202"/>
        <end position="225"/>
    </location>
</feature>
<proteinExistence type="predicted"/>
<evidence type="ECO:0000313" key="3">
    <source>
        <dbReference type="EMBL" id="EPS65180.1"/>
    </source>
</evidence>
<dbReference type="PANTHER" id="PTHR33923">
    <property type="entry name" value="CALMODULIN-BINDING PROTEIN-RELATED"/>
    <property type="match status" value="1"/>
</dbReference>
<dbReference type="InterPro" id="IPR044681">
    <property type="entry name" value="PICBP-like"/>
</dbReference>
<evidence type="ECO:0000256" key="1">
    <source>
        <dbReference type="SAM" id="MobiDB-lite"/>
    </source>
</evidence>
<dbReference type="Pfam" id="PF07839">
    <property type="entry name" value="CaM_binding"/>
    <property type="match status" value="2"/>
</dbReference>